<dbReference type="AlphaFoldDB" id="A0A0M3HJR4"/>
<accession>A0A0M3HJR4</accession>
<name>A0A0M3HJR4_ASCLU</name>
<evidence type="ECO:0000313" key="4">
    <source>
        <dbReference type="WBParaSite" id="ALUE_0000175901-mRNA-1"/>
    </source>
</evidence>
<proteinExistence type="predicted"/>
<feature type="compositionally biased region" description="Polar residues" evidence="1">
    <location>
        <begin position="57"/>
        <end position="69"/>
    </location>
</feature>
<evidence type="ECO:0000259" key="2">
    <source>
        <dbReference type="Pfam" id="PF12448"/>
    </source>
</evidence>
<evidence type="ECO:0000256" key="1">
    <source>
        <dbReference type="SAM" id="MobiDB-lite"/>
    </source>
</evidence>
<dbReference type="InterPro" id="IPR022154">
    <property type="entry name" value="TRAK1/2_C"/>
</dbReference>
<protein>
    <submittedName>
        <fullName evidence="4">Milton domain-containing protein</fullName>
    </submittedName>
</protein>
<dbReference type="WBParaSite" id="ALUE_0000175901-mRNA-1">
    <property type="protein sequence ID" value="ALUE_0000175901-mRNA-1"/>
    <property type="gene ID" value="ALUE_0000175901"/>
</dbReference>
<dbReference type="Proteomes" id="UP000036681">
    <property type="component" value="Unplaced"/>
</dbReference>
<feature type="region of interest" description="Disordered" evidence="1">
    <location>
        <begin position="46"/>
        <end position="90"/>
    </location>
</feature>
<feature type="compositionally biased region" description="Low complexity" evidence="1">
    <location>
        <begin position="72"/>
        <end position="84"/>
    </location>
</feature>
<evidence type="ECO:0000313" key="3">
    <source>
        <dbReference type="Proteomes" id="UP000036681"/>
    </source>
</evidence>
<reference evidence="4" key="1">
    <citation type="submission" date="2017-02" db="UniProtKB">
        <authorList>
            <consortium name="WormBaseParasite"/>
        </authorList>
    </citation>
    <scope>IDENTIFICATION</scope>
</reference>
<keyword evidence="3" id="KW-1185">Reference proteome</keyword>
<dbReference type="Pfam" id="PF12448">
    <property type="entry name" value="Milton"/>
    <property type="match status" value="1"/>
</dbReference>
<organism evidence="3 4">
    <name type="scientific">Ascaris lumbricoides</name>
    <name type="common">Giant roundworm</name>
    <dbReference type="NCBI Taxonomy" id="6252"/>
    <lineage>
        <taxon>Eukaryota</taxon>
        <taxon>Metazoa</taxon>
        <taxon>Ecdysozoa</taxon>
        <taxon>Nematoda</taxon>
        <taxon>Chromadorea</taxon>
        <taxon>Rhabditida</taxon>
        <taxon>Spirurina</taxon>
        <taxon>Ascaridomorpha</taxon>
        <taxon>Ascaridoidea</taxon>
        <taxon>Ascarididae</taxon>
        <taxon>Ascaris</taxon>
    </lineage>
</organism>
<feature type="domain" description="Trafficking kinesin-binding protein C-terminal" evidence="2">
    <location>
        <begin position="41"/>
        <end position="102"/>
    </location>
</feature>
<sequence length="109" mass="11989">MTNVMWKNQHKKGLVAFNCSSTFLLSGFTFRQSAGLHVWIPRDGIRKSDRRSSSSSANGTLSKTASTDSLAGYEGPKMGEPGKPGTRDLDFSIRRLNIRRQVRVLSDGG</sequence>